<name>A0A143BFP3_9BACT</name>
<dbReference type="AlphaFoldDB" id="A0A143BFP3"/>
<feature type="coiled-coil region" evidence="1">
    <location>
        <begin position="250"/>
        <end position="277"/>
    </location>
</feature>
<organism evidence="3 4">
    <name type="scientific">Gemmatimonas phototrophica</name>
    <dbReference type="NCBI Taxonomy" id="1379270"/>
    <lineage>
        <taxon>Bacteria</taxon>
        <taxon>Pseudomonadati</taxon>
        <taxon>Gemmatimonadota</taxon>
        <taxon>Gemmatimonadia</taxon>
        <taxon>Gemmatimonadales</taxon>
        <taxon>Gemmatimonadaceae</taxon>
        <taxon>Gemmatimonas</taxon>
    </lineage>
</organism>
<dbReference type="KEGG" id="gph:GEMMAAP_01100"/>
<evidence type="ECO:0000256" key="1">
    <source>
        <dbReference type="SAM" id="Coils"/>
    </source>
</evidence>
<keyword evidence="1" id="KW-0175">Coiled coil</keyword>
<evidence type="ECO:0000256" key="2">
    <source>
        <dbReference type="SAM" id="Phobius"/>
    </source>
</evidence>
<keyword evidence="2" id="KW-1133">Transmembrane helix</keyword>
<keyword evidence="2" id="KW-0472">Membrane</keyword>
<keyword evidence="4" id="KW-1185">Reference proteome</keyword>
<dbReference type="Proteomes" id="UP000076404">
    <property type="component" value="Chromosome"/>
</dbReference>
<sequence length="557" mass="59801">MTSPRARWLAARTRNAARHGLIIAGVGAMVMIASLLAFVLLPRQADRALTAAIAALPPLRDTLRLRADSVRADSVRSRARSQQRDALSLLAAATAADSLANSMMSPLVFRDTLLRDLYQQLVRARRTPLVESYRALADAPALQRDPAVQRTVRALRDSIERLNRDRETYASLSGPDALYAIMTTRLTRLGATLVQVAQAALTPPPVSGAVSDTMAATALRTDSTTPPIMQRALLPDSLLEAMVLAATDTVRQATQALDSARQYNEALEQRKAALRARLQLQIPPLAMLLASLVLGLTSGFVVALWRELRRPTVGDAQELEQLTRSRVIVHARDDARRFRRRIRKGEAVVPVLSPNDDAWPLLHLTLSHIGDMSRQVQLLADQPLVAGAVGLNLASVAARESRATIVVDAALRTGALVPLIPAATLTIATGGHPVPVAAHEQWDSSRALPLGRDANVDLLLPRGVRGIGAGARGSGHTDAAPGARTTAADHVRHYDFVVFVTDTLAAPAVPPATDLVLCAKLGVTPLSWIARAVRTADEQKQRVRAVVLWADTVPLAG</sequence>
<feature type="transmembrane region" description="Helical" evidence="2">
    <location>
        <begin position="285"/>
        <end position="305"/>
    </location>
</feature>
<dbReference type="EMBL" id="CP011454">
    <property type="protein sequence ID" value="AMW03819.1"/>
    <property type="molecule type" value="Genomic_DNA"/>
</dbReference>
<dbReference type="RefSeq" id="WP_026849091.1">
    <property type="nucleotide sequence ID" value="NZ_CP011454.1"/>
</dbReference>
<reference evidence="3 4" key="2">
    <citation type="journal article" date="2016" name="Environ. Microbiol. Rep.">
        <title>Metagenomic evidence for the presence of phototrophic Gemmatimonadetes bacteria in diverse environments.</title>
        <authorList>
            <person name="Zeng Y."/>
            <person name="Baumbach J."/>
            <person name="Barbosa E.G."/>
            <person name="Azevedo V."/>
            <person name="Zhang C."/>
            <person name="Koblizek M."/>
        </authorList>
    </citation>
    <scope>NUCLEOTIDE SEQUENCE [LARGE SCALE GENOMIC DNA]</scope>
    <source>
        <strain evidence="3 4">AP64</strain>
    </source>
</reference>
<dbReference type="STRING" id="1379270.GEMMAAP_01100"/>
<evidence type="ECO:0000313" key="4">
    <source>
        <dbReference type="Proteomes" id="UP000076404"/>
    </source>
</evidence>
<dbReference type="OrthoDB" id="9840286at2"/>
<evidence type="ECO:0000313" key="3">
    <source>
        <dbReference type="EMBL" id="AMW03819.1"/>
    </source>
</evidence>
<dbReference type="eggNOG" id="ENOG5032BX4">
    <property type="taxonomic scope" value="Bacteria"/>
</dbReference>
<accession>A0A143BFP3</accession>
<reference evidence="3 4" key="1">
    <citation type="journal article" date="2014" name="Proc. Natl. Acad. Sci. U.S.A.">
        <title>Functional type 2 photosynthetic reaction centers found in the rare bacterial phylum Gemmatimonadetes.</title>
        <authorList>
            <person name="Zeng Y."/>
            <person name="Feng F."/>
            <person name="Medova H."/>
            <person name="Dean J."/>
            <person name="Koblizek M."/>
        </authorList>
    </citation>
    <scope>NUCLEOTIDE SEQUENCE [LARGE SCALE GENOMIC DNA]</scope>
    <source>
        <strain evidence="3 4">AP64</strain>
    </source>
</reference>
<gene>
    <name evidence="3" type="ORF">GEMMAAP_01100</name>
</gene>
<keyword evidence="2" id="KW-0812">Transmembrane</keyword>
<protein>
    <submittedName>
        <fullName evidence="3">Uncharacterized protein</fullName>
    </submittedName>
</protein>
<feature type="transmembrane region" description="Helical" evidence="2">
    <location>
        <begin position="21"/>
        <end position="41"/>
    </location>
</feature>
<proteinExistence type="predicted"/>